<accession>A0ABS5NCB9</accession>
<dbReference type="Pfam" id="PF19779">
    <property type="entry name" value="DUF6264"/>
    <property type="match status" value="1"/>
</dbReference>
<evidence type="ECO:0000256" key="1">
    <source>
        <dbReference type="SAM" id="Phobius"/>
    </source>
</evidence>
<dbReference type="InterPro" id="IPR046231">
    <property type="entry name" value="DUF6264"/>
</dbReference>
<feature type="transmembrane region" description="Helical" evidence="1">
    <location>
        <begin position="46"/>
        <end position="70"/>
    </location>
</feature>
<evidence type="ECO:0000313" key="2">
    <source>
        <dbReference type="EMBL" id="MBS4101930.1"/>
    </source>
</evidence>
<keyword evidence="1" id="KW-0472">Membrane</keyword>
<reference evidence="2 3" key="1">
    <citation type="submission" date="2021-04" db="EMBL/GenBank/DDBJ databases">
        <title>Whole genome sequence analysis of a thiophenic sulfur metabolizing bacteria.</title>
        <authorList>
            <person name="Akhtar N."/>
            <person name="Akram J."/>
            <person name="Aslam A."/>
        </authorList>
    </citation>
    <scope>NUCLEOTIDE SEQUENCE [LARGE SCALE GENOMIC DNA]</scope>
    <source>
        <strain evidence="2 3">3OW</strain>
    </source>
</reference>
<keyword evidence="1" id="KW-0812">Transmembrane</keyword>
<dbReference type="RefSeq" id="WP_212553802.1">
    <property type="nucleotide sequence ID" value="NZ_JAGXOE010000025.1"/>
</dbReference>
<evidence type="ECO:0000313" key="3">
    <source>
        <dbReference type="Proteomes" id="UP000676853"/>
    </source>
</evidence>
<name>A0ABS5NCB9_TSUPA</name>
<evidence type="ECO:0008006" key="4">
    <source>
        <dbReference type="Google" id="ProtNLM"/>
    </source>
</evidence>
<comment type="caution">
    <text evidence="2">The sequence shown here is derived from an EMBL/GenBank/DDBJ whole genome shotgun (WGS) entry which is preliminary data.</text>
</comment>
<proteinExistence type="predicted"/>
<sequence length="146" mass="15524">MRENLSGYAAGGPVGQPVPPGYPAPRPPAAPYTPTRWPTWRIVDMIATIVLFTLYGVALLGLLYFSVFWVMATDSCGASDCDYDKLSAAYVLNDLVGGVVFLVTLVVAVVLLVRRTPAFWLPLLGGAVQVGLFLAAMHQLSGVSPA</sequence>
<gene>
    <name evidence="2" type="ORF">KFZ73_11835</name>
</gene>
<dbReference type="EMBL" id="JAGXOE010000025">
    <property type="protein sequence ID" value="MBS4101930.1"/>
    <property type="molecule type" value="Genomic_DNA"/>
</dbReference>
<feature type="transmembrane region" description="Helical" evidence="1">
    <location>
        <begin position="120"/>
        <end position="140"/>
    </location>
</feature>
<protein>
    <recommendedName>
        <fullName evidence="4">Integral membrane protein</fullName>
    </recommendedName>
</protein>
<keyword evidence="3" id="KW-1185">Reference proteome</keyword>
<keyword evidence="1" id="KW-1133">Transmembrane helix</keyword>
<dbReference type="Proteomes" id="UP000676853">
    <property type="component" value="Unassembled WGS sequence"/>
</dbReference>
<feature type="transmembrane region" description="Helical" evidence="1">
    <location>
        <begin position="90"/>
        <end position="113"/>
    </location>
</feature>
<organism evidence="2 3">
    <name type="scientific">Tsukamurella paurometabola</name>
    <name type="common">Corynebacterium paurometabolum</name>
    <dbReference type="NCBI Taxonomy" id="2061"/>
    <lineage>
        <taxon>Bacteria</taxon>
        <taxon>Bacillati</taxon>
        <taxon>Actinomycetota</taxon>
        <taxon>Actinomycetes</taxon>
        <taxon>Mycobacteriales</taxon>
        <taxon>Tsukamurellaceae</taxon>
        <taxon>Tsukamurella</taxon>
    </lineage>
</organism>